<feature type="region of interest" description="Disordered" evidence="1">
    <location>
        <begin position="1"/>
        <end position="35"/>
    </location>
</feature>
<feature type="compositionally biased region" description="Polar residues" evidence="1">
    <location>
        <begin position="220"/>
        <end position="239"/>
    </location>
</feature>
<dbReference type="AlphaFoldDB" id="A0A177AEZ0"/>
<feature type="compositionally biased region" description="Low complexity" evidence="1">
    <location>
        <begin position="16"/>
        <end position="33"/>
    </location>
</feature>
<organism evidence="2">
    <name type="scientific">Pseudogymnoascus destructans</name>
    <dbReference type="NCBI Taxonomy" id="655981"/>
    <lineage>
        <taxon>Eukaryota</taxon>
        <taxon>Fungi</taxon>
        <taxon>Dikarya</taxon>
        <taxon>Ascomycota</taxon>
        <taxon>Pezizomycotina</taxon>
        <taxon>Leotiomycetes</taxon>
        <taxon>Thelebolales</taxon>
        <taxon>Thelebolaceae</taxon>
        <taxon>Pseudogymnoascus</taxon>
    </lineage>
</organism>
<dbReference type="Proteomes" id="UP000077154">
    <property type="component" value="Unassembled WGS sequence"/>
</dbReference>
<feature type="region of interest" description="Disordered" evidence="1">
    <location>
        <begin position="58"/>
        <end position="265"/>
    </location>
</feature>
<dbReference type="OrthoDB" id="3440250at2759"/>
<feature type="compositionally biased region" description="Low complexity" evidence="1">
    <location>
        <begin position="145"/>
        <end position="168"/>
    </location>
</feature>
<gene>
    <name evidence="2" type="ORF">VC83_02931</name>
</gene>
<dbReference type="EMBL" id="KV441392">
    <property type="protein sequence ID" value="OAF59972.1"/>
    <property type="molecule type" value="Genomic_DNA"/>
</dbReference>
<accession>A0A177AEZ0</accession>
<dbReference type="RefSeq" id="XP_024325254.1">
    <property type="nucleotide sequence ID" value="XM_024466582.1"/>
</dbReference>
<proteinExistence type="predicted"/>
<evidence type="ECO:0000256" key="1">
    <source>
        <dbReference type="SAM" id="MobiDB-lite"/>
    </source>
</evidence>
<reference evidence="2" key="1">
    <citation type="submission" date="2016-03" db="EMBL/GenBank/DDBJ databases">
        <title>Updated assembly of Pseudogymnoascus destructans, the fungus causing white-nose syndrome of bats.</title>
        <authorList>
            <person name="Palmer J.M."/>
            <person name="Drees K.P."/>
            <person name="Foster J.T."/>
            <person name="Lindner D.L."/>
        </authorList>
    </citation>
    <scope>NUCLEOTIDE SEQUENCE [LARGE SCALE GENOMIC DNA]</scope>
    <source>
        <strain evidence="2">20631-21</strain>
    </source>
</reference>
<feature type="compositionally biased region" description="Low complexity" evidence="1">
    <location>
        <begin position="199"/>
        <end position="215"/>
    </location>
</feature>
<dbReference type="GeneID" id="36286008"/>
<name>A0A177AEZ0_9PEZI</name>
<feature type="compositionally biased region" description="Basic and acidic residues" evidence="1">
    <location>
        <begin position="85"/>
        <end position="104"/>
    </location>
</feature>
<feature type="compositionally biased region" description="Low complexity" evidence="1">
    <location>
        <begin position="105"/>
        <end position="115"/>
    </location>
</feature>
<sequence>MAPPPHLKLTLPRAPPSTYTGSSYTGSSSSSASVLDCDVPIPSIEHVDAADRTANWVVQSSGSRAGSPGNPPRLSGSPAFTETSAPDRESSASRSRSLSDDHGSSRSSPSVVLISATSNPDGESEIKREAPGGSIWSASPRPPARRSSVSGRSEPAPSQSPSVSGSGVLYPSSSGSKRSRDAEDDGGGERSSQRRRRSTSPGLSSRRSSAASLPGDASNPAPSQSPSVSGSRTLGSTPSGCKRSRDVEDDGAGDRSPQRRRTGGFLEVVLATYPPEPVVTPSDSAVDAAGTTDPAGLVDLVAAPAQPVALVVVDAVNIVDIEPVVGPAAAVANPGPLPDRAETRVQARLDALFAKSRGRPRAERSALVSSPPPPPGNLKNLLLILAQHRSLESWLSREELLLDLQAGKHA</sequence>
<evidence type="ECO:0000313" key="2">
    <source>
        <dbReference type="EMBL" id="OAF59972.1"/>
    </source>
</evidence>
<protein>
    <submittedName>
        <fullName evidence="2">Uncharacterized protein</fullName>
    </submittedName>
</protein>
<dbReference type="VEuPathDB" id="FungiDB:GMDG_05130"/>